<dbReference type="AlphaFoldDB" id="A0A9X1NXX2"/>
<gene>
    <name evidence="1" type="ORF">LZD57_00225</name>
</gene>
<accession>A0A9X1NXX2</accession>
<sequence>MKFTSAEEMAGSLINAVFTRAYAQLGRAARDGPVSEGALTRFEVLALDDFKKMVGAAGETENAIRRRARAIALDKIKKLFDEARRLRLGEPRER</sequence>
<name>A0A9X1NXX2_9HYPH</name>
<reference evidence="1" key="1">
    <citation type="submission" date="2022-01" db="EMBL/GenBank/DDBJ databases">
        <title>Jiella avicenniae sp. nov., a novel endophytic bacterium isolated from bark of Avicennia marina.</title>
        <authorList>
            <person name="Tuo L."/>
        </authorList>
    </citation>
    <scope>NUCLEOTIDE SEQUENCE</scope>
    <source>
        <strain evidence="1">CBK1P-4</strain>
    </source>
</reference>
<organism evidence="1 2">
    <name type="scientific">Jiella avicenniae</name>
    <dbReference type="NCBI Taxonomy" id="2907202"/>
    <lineage>
        <taxon>Bacteria</taxon>
        <taxon>Pseudomonadati</taxon>
        <taxon>Pseudomonadota</taxon>
        <taxon>Alphaproteobacteria</taxon>
        <taxon>Hyphomicrobiales</taxon>
        <taxon>Aurantimonadaceae</taxon>
        <taxon>Jiella</taxon>
    </lineage>
</organism>
<protein>
    <submittedName>
        <fullName evidence="1">Uncharacterized protein</fullName>
    </submittedName>
</protein>
<comment type="caution">
    <text evidence="1">The sequence shown here is derived from an EMBL/GenBank/DDBJ whole genome shotgun (WGS) entry which is preliminary data.</text>
</comment>
<evidence type="ECO:0000313" key="1">
    <source>
        <dbReference type="EMBL" id="MCE7026401.1"/>
    </source>
</evidence>
<proteinExistence type="predicted"/>
<keyword evidence="2" id="KW-1185">Reference proteome</keyword>
<dbReference type="Proteomes" id="UP001139035">
    <property type="component" value="Unassembled WGS sequence"/>
</dbReference>
<evidence type="ECO:0000313" key="2">
    <source>
        <dbReference type="Proteomes" id="UP001139035"/>
    </source>
</evidence>
<dbReference type="RefSeq" id="WP_233717105.1">
    <property type="nucleotide sequence ID" value="NZ_JAJUWU010000001.1"/>
</dbReference>
<dbReference type="EMBL" id="JAJUWU010000001">
    <property type="protein sequence ID" value="MCE7026401.1"/>
    <property type="molecule type" value="Genomic_DNA"/>
</dbReference>